<organism evidence="2 3">
    <name type="scientific">Caerostris extrusa</name>
    <name type="common">Bark spider</name>
    <name type="synonym">Caerostris bankana</name>
    <dbReference type="NCBI Taxonomy" id="172846"/>
    <lineage>
        <taxon>Eukaryota</taxon>
        <taxon>Metazoa</taxon>
        <taxon>Ecdysozoa</taxon>
        <taxon>Arthropoda</taxon>
        <taxon>Chelicerata</taxon>
        <taxon>Arachnida</taxon>
        <taxon>Araneae</taxon>
        <taxon>Araneomorphae</taxon>
        <taxon>Entelegynae</taxon>
        <taxon>Araneoidea</taxon>
        <taxon>Araneidae</taxon>
        <taxon>Caerostris</taxon>
    </lineage>
</organism>
<proteinExistence type="predicted"/>
<evidence type="ECO:0000313" key="3">
    <source>
        <dbReference type="Proteomes" id="UP001054945"/>
    </source>
</evidence>
<sequence>MIQQVGAIPGATPTSSTEGIGPENVSVTQVGKRNEGSGIMKAKTLLKYGFRNVCPILEPIARIEFRMQSQVEKHKELLVA</sequence>
<name>A0AAV4NNG3_CAEEX</name>
<protein>
    <submittedName>
        <fullName evidence="2">Uncharacterized protein</fullName>
    </submittedName>
</protein>
<keyword evidence="3" id="KW-1185">Reference proteome</keyword>
<dbReference type="AlphaFoldDB" id="A0AAV4NNG3"/>
<feature type="region of interest" description="Disordered" evidence="1">
    <location>
        <begin position="1"/>
        <end position="31"/>
    </location>
</feature>
<dbReference type="EMBL" id="BPLR01003543">
    <property type="protein sequence ID" value="GIX85815.1"/>
    <property type="molecule type" value="Genomic_DNA"/>
</dbReference>
<accession>A0AAV4NNG3</accession>
<evidence type="ECO:0000313" key="2">
    <source>
        <dbReference type="EMBL" id="GIX85815.1"/>
    </source>
</evidence>
<reference evidence="2 3" key="1">
    <citation type="submission" date="2021-06" db="EMBL/GenBank/DDBJ databases">
        <title>Caerostris extrusa draft genome.</title>
        <authorList>
            <person name="Kono N."/>
            <person name="Arakawa K."/>
        </authorList>
    </citation>
    <scope>NUCLEOTIDE SEQUENCE [LARGE SCALE GENOMIC DNA]</scope>
</reference>
<comment type="caution">
    <text evidence="2">The sequence shown here is derived from an EMBL/GenBank/DDBJ whole genome shotgun (WGS) entry which is preliminary data.</text>
</comment>
<evidence type="ECO:0000256" key="1">
    <source>
        <dbReference type="SAM" id="MobiDB-lite"/>
    </source>
</evidence>
<dbReference type="Proteomes" id="UP001054945">
    <property type="component" value="Unassembled WGS sequence"/>
</dbReference>
<gene>
    <name evidence="2" type="ORF">CEXT_132951</name>
</gene>